<reference evidence="3" key="1">
    <citation type="submission" date="2017-02" db="UniProtKB">
        <authorList>
            <consortium name="WormBaseParasite"/>
        </authorList>
    </citation>
    <scope>IDENTIFICATION</scope>
</reference>
<dbReference type="EMBL" id="UZAF01017554">
    <property type="protein sequence ID" value="VDO42753.1"/>
    <property type="molecule type" value="Genomic_DNA"/>
</dbReference>
<keyword evidence="2" id="KW-1185">Reference proteome</keyword>
<dbReference type="Proteomes" id="UP000268014">
    <property type="component" value="Unassembled WGS sequence"/>
</dbReference>
<dbReference type="OrthoDB" id="5815644at2759"/>
<gene>
    <name evidence="1" type="ORF">HPLM_LOCUS11387</name>
</gene>
<accession>A0A0N4WK20</accession>
<evidence type="ECO:0000313" key="3">
    <source>
        <dbReference type="WBParaSite" id="HPLM_0001139501-mRNA-1"/>
    </source>
</evidence>
<reference evidence="1 2" key="2">
    <citation type="submission" date="2018-11" db="EMBL/GenBank/DDBJ databases">
        <authorList>
            <consortium name="Pathogen Informatics"/>
        </authorList>
    </citation>
    <scope>NUCLEOTIDE SEQUENCE [LARGE SCALE GENOMIC DNA]</scope>
    <source>
        <strain evidence="1 2">MHpl1</strain>
    </source>
</reference>
<dbReference type="STRING" id="6290.A0A0N4WK20"/>
<protein>
    <submittedName>
        <fullName evidence="3">F-box domain-containing protein</fullName>
    </submittedName>
</protein>
<proteinExistence type="predicted"/>
<dbReference type="WBParaSite" id="HPLM_0001139501-mRNA-1">
    <property type="protein sequence ID" value="HPLM_0001139501-mRNA-1"/>
    <property type="gene ID" value="HPLM_0001139501"/>
</dbReference>
<evidence type="ECO:0000313" key="1">
    <source>
        <dbReference type="EMBL" id="VDO42753.1"/>
    </source>
</evidence>
<dbReference type="AlphaFoldDB" id="A0A0N4WK20"/>
<name>A0A0N4WK20_HAEPC</name>
<evidence type="ECO:0000313" key="2">
    <source>
        <dbReference type="Proteomes" id="UP000268014"/>
    </source>
</evidence>
<sequence>MGYIRITLDNGSGNADMRNMELATIDQIHIDRKSGYSLCVFNAGSEVMHRHFGRFRKRDEFYSTNVPRLSFVANCLLFELKKTTIKWRRRLARFAKKKFAHKAKRQSKRLKGSMYSCDNSLMLELGAELSSIVPKSAMFISVRSAPSRLCLYNRRGLLDLDKDSLLRIIRQMDGPTIFCFARVCRGIRGVILANITSLPKMKSVMYDMFIDFNKHIDREDVRVLKCGRSVGANSNTARSIRKLLPPMLCCQLRIHFGNNVHVSNWLSEIYCLYNENRLHPKVFIFNGGSISEAASRPRFTGADLQCFSEKNFNAAISLFVPHLEEVQLATSRLFRITNPPYFLFSMMELVSVFGMTYEQLPVYFDVGDICRIICLWRYSSRSHSCEIYIREPRGCDKMNWLRYGRVETDERNRVKAVRVTHDTLQEVVLTVNFISI</sequence>
<organism evidence="3">
    <name type="scientific">Haemonchus placei</name>
    <name type="common">Barber's pole worm</name>
    <dbReference type="NCBI Taxonomy" id="6290"/>
    <lineage>
        <taxon>Eukaryota</taxon>
        <taxon>Metazoa</taxon>
        <taxon>Ecdysozoa</taxon>
        <taxon>Nematoda</taxon>
        <taxon>Chromadorea</taxon>
        <taxon>Rhabditida</taxon>
        <taxon>Rhabditina</taxon>
        <taxon>Rhabditomorpha</taxon>
        <taxon>Strongyloidea</taxon>
        <taxon>Trichostrongylidae</taxon>
        <taxon>Haemonchus</taxon>
    </lineage>
</organism>